<sequence>MHQAEFLMLDRLATTASWLLLEIPMRSLSKRVTNIYQQIFGFLELEKSDYKGEHRKPPNNNIDDEVPTLDEVQNALKRLRKNRAPGKDSTSAELLYVGEGLTDITFEHR</sequence>
<protein>
    <submittedName>
        <fullName evidence="1">Uncharacterized protein</fullName>
    </submittedName>
</protein>
<organism evidence="1 2">
    <name type="scientific">Cryptolaemus montrouzieri</name>
    <dbReference type="NCBI Taxonomy" id="559131"/>
    <lineage>
        <taxon>Eukaryota</taxon>
        <taxon>Metazoa</taxon>
        <taxon>Ecdysozoa</taxon>
        <taxon>Arthropoda</taxon>
        <taxon>Hexapoda</taxon>
        <taxon>Insecta</taxon>
        <taxon>Pterygota</taxon>
        <taxon>Neoptera</taxon>
        <taxon>Endopterygota</taxon>
        <taxon>Coleoptera</taxon>
        <taxon>Polyphaga</taxon>
        <taxon>Cucujiformia</taxon>
        <taxon>Coccinelloidea</taxon>
        <taxon>Coccinellidae</taxon>
        <taxon>Scymninae</taxon>
        <taxon>Scymnini</taxon>
        <taxon>Cryptolaemus</taxon>
    </lineage>
</organism>
<gene>
    <name evidence="1" type="ORF">HHI36_016141</name>
</gene>
<proteinExistence type="predicted"/>
<evidence type="ECO:0000313" key="2">
    <source>
        <dbReference type="Proteomes" id="UP001516400"/>
    </source>
</evidence>
<dbReference type="EMBL" id="JABFTP020000124">
    <property type="protein sequence ID" value="KAL3278599.1"/>
    <property type="molecule type" value="Genomic_DNA"/>
</dbReference>
<reference evidence="1 2" key="1">
    <citation type="journal article" date="2021" name="BMC Biol.">
        <title>Horizontally acquired antibacterial genes associated with adaptive radiation of ladybird beetles.</title>
        <authorList>
            <person name="Li H.S."/>
            <person name="Tang X.F."/>
            <person name="Huang Y.H."/>
            <person name="Xu Z.Y."/>
            <person name="Chen M.L."/>
            <person name="Du X.Y."/>
            <person name="Qiu B.Y."/>
            <person name="Chen P.T."/>
            <person name="Zhang W."/>
            <person name="Slipinski A."/>
            <person name="Escalona H.E."/>
            <person name="Waterhouse R.M."/>
            <person name="Zwick A."/>
            <person name="Pang H."/>
        </authorList>
    </citation>
    <scope>NUCLEOTIDE SEQUENCE [LARGE SCALE GENOMIC DNA]</scope>
    <source>
        <strain evidence="1">SYSU2018</strain>
    </source>
</reference>
<evidence type="ECO:0000313" key="1">
    <source>
        <dbReference type="EMBL" id="KAL3278599.1"/>
    </source>
</evidence>
<comment type="caution">
    <text evidence="1">The sequence shown here is derived from an EMBL/GenBank/DDBJ whole genome shotgun (WGS) entry which is preliminary data.</text>
</comment>
<dbReference type="AlphaFoldDB" id="A0ABD2NJ85"/>
<keyword evidence="2" id="KW-1185">Reference proteome</keyword>
<name>A0ABD2NJ85_9CUCU</name>
<accession>A0ABD2NJ85</accession>
<dbReference type="Proteomes" id="UP001516400">
    <property type="component" value="Unassembled WGS sequence"/>
</dbReference>